<gene>
    <name evidence="1" type="ORF">AL072_06770</name>
</gene>
<dbReference type="RefSeq" id="WP_045580973.1">
    <property type="nucleotide sequence ID" value="NZ_CP012401.1"/>
</dbReference>
<sequence length="79" mass="8175">MPSTTNADDLAETGNGIGRLAALADRTSLMAIDAALRLLPRDGIPALSDTTSAAGMADIARRMLQATGDFRAVMQEAAE</sequence>
<name>A0AAC8VWB3_9PROT</name>
<protein>
    <submittedName>
        <fullName evidence="1">Uncharacterized protein</fullName>
    </submittedName>
</protein>
<reference evidence="1 2" key="2">
    <citation type="journal article" date="2016" name="Genome Announc.">
        <title>Complete Genome Sequence of a Strain of Azospirillum thiophilum Isolated from a Sulfide Spring.</title>
        <authorList>
            <person name="Fomenkov A."/>
            <person name="Vincze T."/>
            <person name="Grabovich M."/>
            <person name="Anton B.P."/>
            <person name="Dubinina G."/>
            <person name="Orlova M."/>
            <person name="Belousova E."/>
            <person name="Roberts R.J."/>
        </authorList>
    </citation>
    <scope>NUCLEOTIDE SEQUENCE [LARGE SCALE GENOMIC DNA]</scope>
    <source>
        <strain evidence="1 2">BV-S</strain>
    </source>
</reference>
<dbReference type="EMBL" id="CP012401">
    <property type="protein sequence ID" value="ALG70664.1"/>
    <property type="molecule type" value="Genomic_DNA"/>
</dbReference>
<accession>A0AAC8VWB3</accession>
<reference evidence="2" key="1">
    <citation type="submission" date="2015-08" db="EMBL/GenBank/DDBJ databases">
        <title>Complete Genome Sequence of Azospirillum thiophilum BV-S.</title>
        <authorList>
            <person name="Fomenkov A."/>
            <person name="Vincze T."/>
            <person name="Grabovich M."/>
            <person name="Dubinina G."/>
            <person name="Orlova M."/>
            <person name="Belousova E."/>
            <person name="Roberts R.J."/>
        </authorList>
    </citation>
    <scope>NUCLEOTIDE SEQUENCE [LARGE SCALE GENOMIC DNA]</scope>
    <source>
        <strain evidence="2">BV-S</strain>
    </source>
</reference>
<proteinExistence type="predicted"/>
<evidence type="ECO:0000313" key="2">
    <source>
        <dbReference type="Proteomes" id="UP000069935"/>
    </source>
</evidence>
<keyword evidence="2" id="KW-1185">Reference proteome</keyword>
<dbReference type="AlphaFoldDB" id="A0AAC8VWB3"/>
<organism evidence="1 2">
    <name type="scientific">Azospirillum thiophilum</name>
    <dbReference type="NCBI Taxonomy" id="528244"/>
    <lineage>
        <taxon>Bacteria</taxon>
        <taxon>Pseudomonadati</taxon>
        <taxon>Pseudomonadota</taxon>
        <taxon>Alphaproteobacteria</taxon>
        <taxon>Rhodospirillales</taxon>
        <taxon>Azospirillaceae</taxon>
        <taxon>Azospirillum</taxon>
    </lineage>
</organism>
<dbReference type="KEGG" id="ati:AL072_06770"/>
<evidence type="ECO:0000313" key="1">
    <source>
        <dbReference type="EMBL" id="ALG70664.1"/>
    </source>
</evidence>
<dbReference type="Proteomes" id="UP000069935">
    <property type="component" value="Chromosome 1"/>
</dbReference>